<protein>
    <submittedName>
        <fullName evidence="7">Ferredoxin</fullName>
    </submittedName>
</protein>
<evidence type="ECO:0000256" key="1">
    <source>
        <dbReference type="ARBA" id="ARBA00001974"/>
    </source>
</evidence>
<evidence type="ECO:0000313" key="7">
    <source>
        <dbReference type="EMBL" id="ORB61961.1"/>
    </source>
</evidence>
<dbReference type="SUPFAM" id="SSF55424">
    <property type="entry name" value="FAD/NAD-linked reductases, dimerisation (C-terminal) domain"/>
    <property type="match status" value="1"/>
</dbReference>
<dbReference type="SUPFAM" id="SSF51905">
    <property type="entry name" value="FAD/NAD(P)-binding domain"/>
    <property type="match status" value="1"/>
</dbReference>
<dbReference type="GO" id="GO:0005737">
    <property type="term" value="C:cytoplasm"/>
    <property type="evidence" value="ECO:0007669"/>
    <property type="project" value="TreeGrafter"/>
</dbReference>
<dbReference type="InterPro" id="IPR016156">
    <property type="entry name" value="FAD/NAD-linked_Rdtase_dimer_sf"/>
</dbReference>
<dbReference type="RefSeq" id="WP_083128680.1">
    <property type="nucleotide sequence ID" value="NZ_MVIM01000019.1"/>
</dbReference>
<dbReference type="STRING" id="75922.BST47_25840"/>
<keyword evidence="4" id="KW-0560">Oxidoreductase</keyword>
<feature type="domain" description="FAD/NAD(P)-binding" evidence="5">
    <location>
        <begin position="6"/>
        <end position="307"/>
    </location>
</feature>
<dbReference type="AlphaFoldDB" id="A0A1X0JGW4"/>
<dbReference type="PANTHER" id="PTHR43557:SF2">
    <property type="entry name" value="RIESKE DOMAIN-CONTAINING PROTEIN-RELATED"/>
    <property type="match status" value="1"/>
</dbReference>
<dbReference type="PRINTS" id="PR00411">
    <property type="entry name" value="PNDRDTASEI"/>
</dbReference>
<keyword evidence="2" id="KW-0285">Flavoprotein</keyword>
<gene>
    <name evidence="7" type="ORF">BST47_25840</name>
</gene>
<dbReference type="Pfam" id="PF14759">
    <property type="entry name" value="Reductase_C"/>
    <property type="match status" value="1"/>
</dbReference>
<feature type="domain" description="Reductase C-terminal" evidence="6">
    <location>
        <begin position="327"/>
        <end position="409"/>
    </location>
</feature>
<dbReference type="InterPro" id="IPR023753">
    <property type="entry name" value="FAD/NAD-binding_dom"/>
</dbReference>
<dbReference type="OrthoDB" id="4213189at2"/>
<dbReference type="Gene3D" id="3.50.50.60">
    <property type="entry name" value="FAD/NAD(P)-binding domain"/>
    <property type="match status" value="2"/>
</dbReference>
<sequence>MSAGTLIVGASQAGMQLALSLREAGEGGPITLVGEEPHAPYQRPPLSKSYLQGGIGFEQLLLRAPKYLADQDISVLTGELVNWLELEGEGPSGVALTASGETLWFDKLALTVGASPRRLAVPGADLDGVIYLRTANDAAKLRQLQGEAESVVVVGGGFIGLEAAAVARAQGKTVTVVEAADRLMGRAVAPVVSDFYLDAHARRGVTIRLNAEVMSLTGQDARVQSVELSDGSSLPADLVIIGIGVVPRTELADQLDLVCDGGIVVDRFARTSNPNVVAAGDCTVQPDWRTGSGKVRLESVQNAIIQAKAAAATLTGRVESDLPVPRFWSEQFDLKLRIAGLSRGHDYYLVRGAPERESFSVLYYHDDALMAVDSVNAPGDYMAVQKVLTQGSTIRAQDARDVSVSLRELIRPAPAEARRIRHRS</sequence>
<dbReference type="GO" id="GO:0016651">
    <property type="term" value="F:oxidoreductase activity, acting on NAD(P)H"/>
    <property type="evidence" value="ECO:0007669"/>
    <property type="project" value="TreeGrafter"/>
</dbReference>
<evidence type="ECO:0000259" key="6">
    <source>
        <dbReference type="Pfam" id="PF14759"/>
    </source>
</evidence>
<dbReference type="InterPro" id="IPR050446">
    <property type="entry name" value="FAD-oxidoreductase/Apoptosis"/>
</dbReference>
<evidence type="ECO:0000256" key="2">
    <source>
        <dbReference type="ARBA" id="ARBA00022630"/>
    </source>
</evidence>
<name>A0A1X0JGW4_9MYCO</name>
<dbReference type="Proteomes" id="UP000192411">
    <property type="component" value="Unassembled WGS sequence"/>
</dbReference>
<evidence type="ECO:0000259" key="5">
    <source>
        <dbReference type="Pfam" id="PF07992"/>
    </source>
</evidence>
<keyword evidence="3" id="KW-0274">FAD</keyword>
<keyword evidence="8" id="KW-1185">Reference proteome</keyword>
<dbReference type="PRINTS" id="PR00368">
    <property type="entry name" value="FADPNR"/>
</dbReference>
<evidence type="ECO:0000256" key="3">
    <source>
        <dbReference type="ARBA" id="ARBA00022827"/>
    </source>
</evidence>
<comment type="caution">
    <text evidence="7">The sequence shown here is derived from an EMBL/GenBank/DDBJ whole genome shotgun (WGS) entry which is preliminary data.</text>
</comment>
<dbReference type="InterPro" id="IPR036188">
    <property type="entry name" value="FAD/NAD-bd_sf"/>
</dbReference>
<organism evidence="7 8">
    <name type="scientific">Mycolicibacterium tusciae</name>
    <dbReference type="NCBI Taxonomy" id="75922"/>
    <lineage>
        <taxon>Bacteria</taxon>
        <taxon>Bacillati</taxon>
        <taxon>Actinomycetota</taxon>
        <taxon>Actinomycetes</taxon>
        <taxon>Mycobacteriales</taxon>
        <taxon>Mycobacteriaceae</taxon>
        <taxon>Mycolicibacterium</taxon>
    </lineage>
</organism>
<dbReference type="Gene3D" id="3.30.390.30">
    <property type="match status" value="1"/>
</dbReference>
<dbReference type="Pfam" id="PF07992">
    <property type="entry name" value="Pyr_redox_2"/>
    <property type="match status" value="1"/>
</dbReference>
<accession>A0A1X0JGW4</accession>
<proteinExistence type="predicted"/>
<evidence type="ECO:0000256" key="4">
    <source>
        <dbReference type="ARBA" id="ARBA00023002"/>
    </source>
</evidence>
<dbReference type="InterPro" id="IPR028202">
    <property type="entry name" value="Reductase_C"/>
</dbReference>
<evidence type="ECO:0000313" key="8">
    <source>
        <dbReference type="Proteomes" id="UP000192411"/>
    </source>
</evidence>
<comment type="cofactor">
    <cofactor evidence="1">
        <name>FAD</name>
        <dbReference type="ChEBI" id="CHEBI:57692"/>
    </cofactor>
</comment>
<reference evidence="7 8" key="1">
    <citation type="submission" date="2017-02" db="EMBL/GenBank/DDBJ databases">
        <title>The new phylogeny of genus Mycobacterium.</title>
        <authorList>
            <person name="Tortoli E."/>
            <person name="Trovato A."/>
            <person name="Cirillo D.M."/>
        </authorList>
    </citation>
    <scope>NUCLEOTIDE SEQUENCE [LARGE SCALE GENOMIC DNA]</scope>
    <source>
        <strain evidence="7 8">DSM 44338</strain>
    </source>
</reference>
<dbReference type="PANTHER" id="PTHR43557">
    <property type="entry name" value="APOPTOSIS-INDUCING FACTOR 1"/>
    <property type="match status" value="1"/>
</dbReference>
<dbReference type="EMBL" id="MVIM01000019">
    <property type="protein sequence ID" value="ORB61961.1"/>
    <property type="molecule type" value="Genomic_DNA"/>
</dbReference>